<dbReference type="OrthoDB" id="275177at2759"/>
<dbReference type="AlphaFoldDB" id="X6NYC9"/>
<keyword evidence="2" id="KW-1185">Reference proteome</keyword>
<comment type="caution">
    <text evidence="1">The sequence shown here is derived from an EMBL/GenBank/DDBJ whole genome shotgun (WGS) entry which is preliminary data.</text>
</comment>
<evidence type="ECO:0000313" key="2">
    <source>
        <dbReference type="Proteomes" id="UP000023152"/>
    </source>
</evidence>
<sequence>MHAYKLKIPVIGPTKIGKSKFVNIFTNQSSKVLTETYSPTVALRILEHDTEINGQSIDKKHNESITARIEFWDVSGDTKYQNGWTAVSKDCVGIIIICNSELMDEADISYWLSENIILYFHPYKHNTLLR</sequence>
<name>X6NYC9_RETFI</name>
<dbReference type="SUPFAM" id="SSF52540">
    <property type="entry name" value="P-loop containing nucleoside triphosphate hydrolases"/>
    <property type="match status" value="1"/>
</dbReference>
<protein>
    <submittedName>
        <fullName evidence="1">Uncharacterized protein</fullName>
    </submittedName>
</protein>
<accession>X6NYC9</accession>
<proteinExistence type="predicted"/>
<reference evidence="1 2" key="1">
    <citation type="journal article" date="2013" name="Curr. Biol.">
        <title>The Genome of the Foraminiferan Reticulomyxa filosa.</title>
        <authorList>
            <person name="Glockner G."/>
            <person name="Hulsmann N."/>
            <person name="Schleicher M."/>
            <person name="Noegel A.A."/>
            <person name="Eichinger L."/>
            <person name="Gallinger C."/>
            <person name="Pawlowski J."/>
            <person name="Sierra R."/>
            <person name="Euteneuer U."/>
            <person name="Pillet L."/>
            <person name="Moustafa A."/>
            <person name="Platzer M."/>
            <person name="Groth M."/>
            <person name="Szafranski K."/>
            <person name="Schliwa M."/>
        </authorList>
    </citation>
    <scope>NUCLEOTIDE SEQUENCE [LARGE SCALE GENOMIC DNA]</scope>
</reference>
<dbReference type="Proteomes" id="UP000023152">
    <property type="component" value="Unassembled WGS sequence"/>
</dbReference>
<gene>
    <name evidence="1" type="ORF">RFI_06138</name>
</gene>
<organism evidence="1 2">
    <name type="scientific">Reticulomyxa filosa</name>
    <dbReference type="NCBI Taxonomy" id="46433"/>
    <lineage>
        <taxon>Eukaryota</taxon>
        <taxon>Sar</taxon>
        <taxon>Rhizaria</taxon>
        <taxon>Retaria</taxon>
        <taxon>Foraminifera</taxon>
        <taxon>Monothalamids</taxon>
        <taxon>Reticulomyxidae</taxon>
        <taxon>Reticulomyxa</taxon>
    </lineage>
</organism>
<evidence type="ECO:0000313" key="1">
    <source>
        <dbReference type="EMBL" id="ETO30981.1"/>
    </source>
</evidence>
<dbReference type="Gene3D" id="3.40.50.300">
    <property type="entry name" value="P-loop containing nucleotide triphosphate hydrolases"/>
    <property type="match status" value="1"/>
</dbReference>
<dbReference type="InterPro" id="IPR027417">
    <property type="entry name" value="P-loop_NTPase"/>
</dbReference>
<dbReference type="EMBL" id="ASPP01005198">
    <property type="protein sequence ID" value="ETO30981.1"/>
    <property type="molecule type" value="Genomic_DNA"/>
</dbReference>
<dbReference type="Pfam" id="PF08477">
    <property type="entry name" value="Roc"/>
    <property type="match status" value="1"/>
</dbReference>